<gene>
    <name evidence="1" type="ORF">HMPREF0291_10573</name>
</gene>
<sequence length="147" mass="15509">MSDLKAILNDPTRDAVVGDLTNLANETVSNQSGVTGMAIKGAVGAATRVDDDALRKGINQLLPNIVEELTPHWDKYQSGGDKDSFGAYLAANEDEVTDSVLKIGDSFADRAPAAVGKVYSSLRGKVGKIVAPVLPEFGDIVERHAKS</sequence>
<dbReference type="AlphaFoldDB" id="D7WBT4"/>
<name>D7WBT4_9CORY</name>
<organism evidence="1 2">
    <name type="scientific">Corynebacterium genitalium ATCC 33030</name>
    <dbReference type="NCBI Taxonomy" id="585529"/>
    <lineage>
        <taxon>Bacteria</taxon>
        <taxon>Bacillati</taxon>
        <taxon>Actinomycetota</taxon>
        <taxon>Actinomycetes</taxon>
        <taxon>Mycobacteriales</taxon>
        <taxon>Corynebacteriaceae</taxon>
        <taxon>Corynebacterium</taxon>
    </lineage>
</organism>
<dbReference type="Proteomes" id="UP000004208">
    <property type="component" value="Unassembled WGS sequence"/>
</dbReference>
<dbReference type="EMBL" id="ACLJ02000001">
    <property type="protein sequence ID" value="EFK55315.1"/>
    <property type="molecule type" value="Genomic_DNA"/>
</dbReference>
<dbReference type="eggNOG" id="ENOG5032ZDS">
    <property type="taxonomic scope" value="Bacteria"/>
</dbReference>
<comment type="caution">
    <text evidence="1">The sequence shown here is derived from an EMBL/GenBank/DDBJ whole genome shotgun (WGS) entry which is preliminary data.</text>
</comment>
<reference evidence="1" key="1">
    <citation type="submission" date="2010-06" db="EMBL/GenBank/DDBJ databases">
        <authorList>
            <person name="Muzny D."/>
            <person name="Qin X."/>
            <person name="Buhay C."/>
            <person name="Dugan-Rocha S."/>
            <person name="Ding Y."/>
            <person name="Chen G."/>
            <person name="Hawes A."/>
            <person name="Holder M."/>
            <person name="Jhangiani S."/>
            <person name="Johnson A."/>
            <person name="Khan Z."/>
            <person name="Li Z."/>
            <person name="Liu W."/>
            <person name="Liu X."/>
            <person name="Perez L."/>
            <person name="Shen H."/>
            <person name="Wang Q."/>
            <person name="Watt J."/>
            <person name="Xi L."/>
            <person name="Xin Y."/>
            <person name="Zhou J."/>
            <person name="Deng J."/>
            <person name="Jiang H."/>
            <person name="Liu Y."/>
            <person name="Qu J."/>
            <person name="Song X.-Z."/>
            <person name="Zhang L."/>
            <person name="Villasana D."/>
            <person name="Johnson A."/>
            <person name="Liu J."/>
            <person name="Liyanage D."/>
            <person name="Lorensuhewa L."/>
            <person name="Robinson T."/>
            <person name="Song A."/>
            <person name="Song B.-B."/>
            <person name="Dinh H."/>
            <person name="Thornton R."/>
            <person name="Coyle M."/>
            <person name="Francisco L."/>
            <person name="Jackson L."/>
            <person name="Javaid M."/>
            <person name="Korchina V."/>
            <person name="Kovar C."/>
            <person name="Mata R."/>
            <person name="Mathew T."/>
            <person name="Ngo R."/>
            <person name="Nguyen L."/>
            <person name="Nguyen N."/>
            <person name="Okwuonu G."/>
            <person name="Ongeri F."/>
            <person name="Pham C."/>
            <person name="Simmons D."/>
            <person name="Wilczek-Boney K."/>
            <person name="Hale W."/>
            <person name="Jakkamsetti A."/>
            <person name="Pham P."/>
            <person name="Ruth R."/>
            <person name="San Lucas F."/>
            <person name="Warren J."/>
            <person name="Zhang J."/>
            <person name="Zhao Z."/>
            <person name="Zhou C."/>
            <person name="Zhu D."/>
            <person name="Lee S."/>
            <person name="Bess C."/>
            <person name="Blankenburg K."/>
            <person name="Forbes L."/>
            <person name="Fu Q."/>
            <person name="Gubbala S."/>
            <person name="Hirani K."/>
            <person name="Jayaseelan J.C."/>
            <person name="Lara F."/>
            <person name="Munidasa M."/>
            <person name="Palculict T."/>
            <person name="Patil S."/>
            <person name="Pu L.-L."/>
            <person name="Saada N."/>
            <person name="Tang L."/>
            <person name="Weissenberger G."/>
            <person name="Zhu Y."/>
            <person name="Hemphill L."/>
            <person name="Shang Y."/>
            <person name="Youmans B."/>
            <person name="Ayvaz T."/>
            <person name="Ross M."/>
            <person name="Santibanez J."/>
            <person name="Aqrawi P."/>
            <person name="Gross S."/>
            <person name="Joshi V."/>
            <person name="Fowler G."/>
            <person name="Nazareth L."/>
            <person name="Reid J."/>
            <person name="Worley K."/>
            <person name="Petrosino J."/>
            <person name="Highlander S."/>
            <person name="Gibbs R."/>
        </authorList>
    </citation>
    <scope>NUCLEOTIDE SEQUENCE [LARGE SCALE GENOMIC DNA]</scope>
    <source>
        <strain evidence="1">ATCC 33030</strain>
    </source>
</reference>
<dbReference type="STRING" id="585529.HMPREF0291_10573"/>
<dbReference type="InterPro" id="IPR054211">
    <property type="entry name" value="DUF6918"/>
</dbReference>
<proteinExistence type="predicted"/>
<dbReference type="RefSeq" id="WP_005287654.1">
    <property type="nucleotide sequence ID" value="NZ_CM000961.1"/>
</dbReference>
<dbReference type="Pfam" id="PF21893">
    <property type="entry name" value="DUF6918"/>
    <property type="match status" value="1"/>
</dbReference>
<evidence type="ECO:0000313" key="2">
    <source>
        <dbReference type="Proteomes" id="UP000004208"/>
    </source>
</evidence>
<evidence type="ECO:0000313" key="1">
    <source>
        <dbReference type="EMBL" id="EFK55315.1"/>
    </source>
</evidence>
<keyword evidence="2" id="KW-1185">Reference proteome</keyword>
<protein>
    <submittedName>
        <fullName evidence="1">Uncharacterized protein</fullName>
    </submittedName>
</protein>
<accession>D7WBT4</accession>
<dbReference type="HOGENOM" id="CLU_120382_0_0_11"/>
<dbReference type="OrthoDB" id="530636at2"/>